<protein>
    <submittedName>
        <fullName evidence="2">Uncharacterized protein</fullName>
    </submittedName>
</protein>
<accession>A0ABR4MVQ9</accession>
<evidence type="ECO:0000313" key="2">
    <source>
        <dbReference type="EMBL" id="KAL2911299.1"/>
    </source>
</evidence>
<evidence type="ECO:0000313" key="3">
    <source>
        <dbReference type="Proteomes" id="UP001527925"/>
    </source>
</evidence>
<keyword evidence="3" id="KW-1185">Reference proteome</keyword>
<name>A0ABR4MVQ9_9FUNG</name>
<reference evidence="2 3" key="1">
    <citation type="submission" date="2023-09" db="EMBL/GenBank/DDBJ databases">
        <title>Pangenome analysis of Batrachochytrium dendrobatidis and related Chytrids.</title>
        <authorList>
            <person name="Yacoub M.N."/>
            <person name="Stajich J.E."/>
            <person name="James T.Y."/>
        </authorList>
    </citation>
    <scope>NUCLEOTIDE SEQUENCE [LARGE SCALE GENOMIC DNA]</scope>
    <source>
        <strain evidence="2 3">JEL0888</strain>
    </source>
</reference>
<comment type="caution">
    <text evidence="2">The sequence shown here is derived from an EMBL/GenBank/DDBJ whole genome shotgun (WGS) entry which is preliminary data.</text>
</comment>
<feature type="coiled-coil region" evidence="1">
    <location>
        <begin position="18"/>
        <end position="45"/>
    </location>
</feature>
<evidence type="ECO:0000256" key="1">
    <source>
        <dbReference type="SAM" id="Coils"/>
    </source>
</evidence>
<dbReference type="Proteomes" id="UP001527925">
    <property type="component" value="Unassembled WGS sequence"/>
</dbReference>
<sequence length="234" mass="25654">MASETQLRAQAIVLKRALLDQQQANRKLQERIDELQALRVQHESVLRWIEALAGGMWAALSRESAALPPPQELERQLGDLLVALLQYHISFVACLAPSSGAAHERDASTEHFATLAVGMRTNLVRRLLRTHAIMLRSEPKSASGSCSPLLELLEDADVLLAGLEGTLNLQAHDSAVGHQNLIKARLADLVGSLQLKLREMSGESWSGLISNGRRQLLSEMSAEAVCPAQLRDMF</sequence>
<proteinExistence type="predicted"/>
<organism evidence="2 3">
    <name type="scientific">Polyrhizophydium stewartii</name>
    <dbReference type="NCBI Taxonomy" id="2732419"/>
    <lineage>
        <taxon>Eukaryota</taxon>
        <taxon>Fungi</taxon>
        <taxon>Fungi incertae sedis</taxon>
        <taxon>Chytridiomycota</taxon>
        <taxon>Chytridiomycota incertae sedis</taxon>
        <taxon>Chytridiomycetes</taxon>
        <taxon>Rhizophydiales</taxon>
        <taxon>Rhizophydiales incertae sedis</taxon>
        <taxon>Polyrhizophydium</taxon>
    </lineage>
</organism>
<dbReference type="EMBL" id="JADGIZ020000125">
    <property type="protein sequence ID" value="KAL2911299.1"/>
    <property type="molecule type" value="Genomic_DNA"/>
</dbReference>
<keyword evidence="1" id="KW-0175">Coiled coil</keyword>
<gene>
    <name evidence="2" type="ORF">HK105_209232</name>
</gene>